<organism evidence="1 2">
    <name type="scientific">Steinernema glaseri</name>
    <dbReference type="NCBI Taxonomy" id="37863"/>
    <lineage>
        <taxon>Eukaryota</taxon>
        <taxon>Metazoa</taxon>
        <taxon>Ecdysozoa</taxon>
        <taxon>Nematoda</taxon>
        <taxon>Chromadorea</taxon>
        <taxon>Rhabditida</taxon>
        <taxon>Tylenchina</taxon>
        <taxon>Panagrolaimomorpha</taxon>
        <taxon>Strongyloidoidea</taxon>
        <taxon>Steinernematidae</taxon>
        <taxon>Steinernema</taxon>
    </lineage>
</organism>
<dbReference type="Proteomes" id="UP000095287">
    <property type="component" value="Unplaced"/>
</dbReference>
<sequence length="167" mass="17962">MPSNATVVHKQTHTSKIVRMMMYFFFKPAVCSSMFCVKNIGFRSSVLCVMKATVLFALLLVSAVLGDENKVVGASDSDKNDDKKDEGFFKGILGKIFGGDDDSDEDKQKEKIKGEADAANIQLIQDLLQKILGILHVLIQTVNAQASQLPAAGGFAGSIGKTGNIGY</sequence>
<accession>A0A1I8A8Q3</accession>
<dbReference type="AlphaFoldDB" id="A0A1I8A8Q3"/>
<dbReference type="WBParaSite" id="L893_g33972.t1">
    <property type="protein sequence ID" value="L893_g33972.t1"/>
    <property type="gene ID" value="L893_g33972"/>
</dbReference>
<evidence type="ECO:0000313" key="1">
    <source>
        <dbReference type="Proteomes" id="UP000095287"/>
    </source>
</evidence>
<name>A0A1I8A8Q3_9BILA</name>
<protein>
    <submittedName>
        <fullName evidence="2">Secreted protein</fullName>
    </submittedName>
</protein>
<reference evidence="2" key="1">
    <citation type="submission" date="2016-11" db="UniProtKB">
        <authorList>
            <consortium name="WormBaseParasite"/>
        </authorList>
    </citation>
    <scope>IDENTIFICATION</scope>
</reference>
<proteinExistence type="predicted"/>
<evidence type="ECO:0000313" key="2">
    <source>
        <dbReference type="WBParaSite" id="L893_g33972.t1"/>
    </source>
</evidence>
<keyword evidence="1" id="KW-1185">Reference proteome</keyword>